<dbReference type="SUPFAM" id="SSF48264">
    <property type="entry name" value="Cytochrome P450"/>
    <property type="match status" value="1"/>
</dbReference>
<keyword evidence="6 10" id="KW-0560">Oxidoreductase</keyword>
<evidence type="ECO:0000256" key="1">
    <source>
        <dbReference type="ARBA" id="ARBA00001971"/>
    </source>
</evidence>
<gene>
    <name evidence="11" type="ORF">B0H17DRAFT_1007175</name>
</gene>
<dbReference type="GO" id="GO:0020037">
    <property type="term" value="F:heme binding"/>
    <property type="evidence" value="ECO:0007669"/>
    <property type="project" value="InterPro"/>
</dbReference>
<evidence type="ECO:0000256" key="6">
    <source>
        <dbReference type="ARBA" id="ARBA00023002"/>
    </source>
</evidence>
<dbReference type="Gene3D" id="1.10.630.10">
    <property type="entry name" value="Cytochrome P450"/>
    <property type="match status" value="1"/>
</dbReference>
<evidence type="ECO:0000256" key="9">
    <source>
        <dbReference type="PIRSR" id="PIRSR602401-1"/>
    </source>
</evidence>
<evidence type="ECO:0000256" key="5">
    <source>
        <dbReference type="ARBA" id="ARBA00022723"/>
    </source>
</evidence>
<keyword evidence="5 9" id="KW-0479">Metal-binding</keyword>
<comment type="caution">
    <text evidence="11">The sequence shown here is derived from an EMBL/GenBank/DDBJ whole genome shotgun (WGS) entry which is preliminary data.</text>
</comment>
<evidence type="ECO:0000313" key="11">
    <source>
        <dbReference type="EMBL" id="KAJ7697188.1"/>
    </source>
</evidence>
<evidence type="ECO:0000256" key="8">
    <source>
        <dbReference type="ARBA" id="ARBA00023033"/>
    </source>
</evidence>
<accession>A0AAD7DSQ0</accession>
<evidence type="ECO:0000256" key="3">
    <source>
        <dbReference type="ARBA" id="ARBA00010617"/>
    </source>
</evidence>
<keyword evidence="4 9" id="KW-0349">Heme</keyword>
<dbReference type="InterPro" id="IPR017972">
    <property type="entry name" value="Cyt_P450_CS"/>
</dbReference>
<dbReference type="PANTHER" id="PTHR46300">
    <property type="entry name" value="P450, PUTATIVE (EUROFUNG)-RELATED-RELATED"/>
    <property type="match status" value="1"/>
</dbReference>
<feature type="binding site" description="axial binding residue" evidence="9">
    <location>
        <position position="440"/>
    </location>
    <ligand>
        <name>heme</name>
        <dbReference type="ChEBI" id="CHEBI:30413"/>
    </ligand>
    <ligandPart>
        <name>Fe</name>
        <dbReference type="ChEBI" id="CHEBI:18248"/>
    </ligandPart>
</feature>
<proteinExistence type="inferred from homology"/>
<dbReference type="GO" id="GO:0016705">
    <property type="term" value="F:oxidoreductase activity, acting on paired donors, with incorporation or reduction of molecular oxygen"/>
    <property type="evidence" value="ECO:0007669"/>
    <property type="project" value="InterPro"/>
</dbReference>
<evidence type="ECO:0000256" key="10">
    <source>
        <dbReference type="RuleBase" id="RU000461"/>
    </source>
</evidence>
<evidence type="ECO:0000256" key="2">
    <source>
        <dbReference type="ARBA" id="ARBA00005179"/>
    </source>
</evidence>
<dbReference type="PROSITE" id="PS00086">
    <property type="entry name" value="CYTOCHROME_P450"/>
    <property type="match status" value="1"/>
</dbReference>
<comment type="cofactor">
    <cofactor evidence="1 9">
        <name>heme</name>
        <dbReference type="ChEBI" id="CHEBI:30413"/>
    </cofactor>
</comment>
<dbReference type="AlphaFoldDB" id="A0AAD7DSQ0"/>
<dbReference type="CDD" id="cd11065">
    <property type="entry name" value="CYP64-like"/>
    <property type="match status" value="1"/>
</dbReference>
<name>A0AAD7DSQ0_MYCRO</name>
<dbReference type="GO" id="GO:0004497">
    <property type="term" value="F:monooxygenase activity"/>
    <property type="evidence" value="ECO:0007669"/>
    <property type="project" value="UniProtKB-KW"/>
</dbReference>
<evidence type="ECO:0000256" key="7">
    <source>
        <dbReference type="ARBA" id="ARBA00023004"/>
    </source>
</evidence>
<evidence type="ECO:0000313" key="12">
    <source>
        <dbReference type="Proteomes" id="UP001221757"/>
    </source>
</evidence>
<dbReference type="PRINTS" id="PR00463">
    <property type="entry name" value="EP450I"/>
</dbReference>
<dbReference type="Proteomes" id="UP001221757">
    <property type="component" value="Unassembled WGS sequence"/>
</dbReference>
<keyword evidence="7 9" id="KW-0408">Iron</keyword>
<dbReference type="PRINTS" id="PR00385">
    <property type="entry name" value="P450"/>
</dbReference>
<dbReference type="GO" id="GO:0005506">
    <property type="term" value="F:iron ion binding"/>
    <property type="evidence" value="ECO:0007669"/>
    <property type="project" value="InterPro"/>
</dbReference>
<dbReference type="EMBL" id="JARKIE010000031">
    <property type="protein sequence ID" value="KAJ7697188.1"/>
    <property type="molecule type" value="Genomic_DNA"/>
</dbReference>
<organism evidence="11 12">
    <name type="scientific">Mycena rosella</name>
    <name type="common">Pink bonnet</name>
    <name type="synonym">Agaricus rosellus</name>
    <dbReference type="NCBI Taxonomy" id="1033263"/>
    <lineage>
        <taxon>Eukaryota</taxon>
        <taxon>Fungi</taxon>
        <taxon>Dikarya</taxon>
        <taxon>Basidiomycota</taxon>
        <taxon>Agaricomycotina</taxon>
        <taxon>Agaricomycetes</taxon>
        <taxon>Agaricomycetidae</taxon>
        <taxon>Agaricales</taxon>
        <taxon>Marasmiineae</taxon>
        <taxon>Mycenaceae</taxon>
        <taxon>Mycena</taxon>
    </lineage>
</organism>
<comment type="similarity">
    <text evidence="3 10">Belongs to the cytochrome P450 family.</text>
</comment>
<sequence length="510" mass="56756">MPSFRLIAAIVCASGALSATLYSLYSRRRSKLPLPPGPAKLPLVGNLFDLPADFQWEKYMEWSKKYDSDIIHLDLAGTSVIVLSSWEATTTLLEKRSSIYSDRAELPMVTELMGWDFNIAFMKYGDTWRTNRRLMNRTFNAKAARQYRPRELAATRALLQRLLHSPDAFFDHFFQMAGELIMAVAYGIDVLPSKDPYIALAHNAVHTLLVASVPGRFLVNTFPMLKYVPSWFPGAGFKRQAEEWKQLARAMIDTPFAETKRQMASGTAPRSFTADNLHGLSDDLYYQEQHIKAAAATMYSAGADTTVSALGTFVLAMLACPDAQRRAQAEIDSVTGGKYLPDFDDEASMPYVSALVKEVLRWKNVTPFAVPHLLTVDDEYRGYRLPAGSMIIGNTWAILHDEAMYPDPYAFKPERFLIDGKPNPAVRDPDVAFGFGRRVCPGRHLATSSVWITVVSLLATFDIQKALDEMGNIIEPTGEYVSALVSAPLPFKCSITPRSESAVALIQGIL</sequence>
<dbReference type="InterPro" id="IPR001128">
    <property type="entry name" value="Cyt_P450"/>
</dbReference>
<dbReference type="InterPro" id="IPR002401">
    <property type="entry name" value="Cyt_P450_E_grp-I"/>
</dbReference>
<dbReference type="Pfam" id="PF00067">
    <property type="entry name" value="p450"/>
    <property type="match status" value="1"/>
</dbReference>
<evidence type="ECO:0000256" key="4">
    <source>
        <dbReference type="ARBA" id="ARBA00022617"/>
    </source>
</evidence>
<dbReference type="PANTHER" id="PTHR46300:SF7">
    <property type="entry name" value="P450, PUTATIVE (EUROFUNG)-RELATED"/>
    <property type="match status" value="1"/>
</dbReference>
<reference evidence="11" key="1">
    <citation type="submission" date="2023-03" db="EMBL/GenBank/DDBJ databases">
        <title>Massive genome expansion in bonnet fungi (Mycena s.s.) driven by repeated elements and novel gene families across ecological guilds.</title>
        <authorList>
            <consortium name="Lawrence Berkeley National Laboratory"/>
            <person name="Harder C.B."/>
            <person name="Miyauchi S."/>
            <person name="Viragh M."/>
            <person name="Kuo A."/>
            <person name="Thoen E."/>
            <person name="Andreopoulos B."/>
            <person name="Lu D."/>
            <person name="Skrede I."/>
            <person name="Drula E."/>
            <person name="Henrissat B."/>
            <person name="Morin E."/>
            <person name="Kohler A."/>
            <person name="Barry K."/>
            <person name="LaButti K."/>
            <person name="Morin E."/>
            <person name="Salamov A."/>
            <person name="Lipzen A."/>
            <person name="Mereny Z."/>
            <person name="Hegedus B."/>
            <person name="Baldrian P."/>
            <person name="Stursova M."/>
            <person name="Weitz H."/>
            <person name="Taylor A."/>
            <person name="Grigoriev I.V."/>
            <person name="Nagy L.G."/>
            <person name="Martin F."/>
            <person name="Kauserud H."/>
        </authorList>
    </citation>
    <scope>NUCLEOTIDE SEQUENCE</scope>
    <source>
        <strain evidence="11">CBHHK067</strain>
    </source>
</reference>
<comment type="pathway">
    <text evidence="2">Secondary metabolite biosynthesis.</text>
</comment>
<keyword evidence="12" id="KW-1185">Reference proteome</keyword>
<dbReference type="InterPro" id="IPR050364">
    <property type="entry name" value="Cytochrome_P450_fung"/>
</dbReference>
<dbReference type="InterPro" id="IPR036396">
    <property type="entry name" value="Cyt_P450_sf"/>
</dbReference>
<keyword evidence="8 10" id="KW-0503">Monooxygenase</keyword>
<protein>
    <submittedName>
        <fullName evidence="11">Cytochrome P450</fullName>
    </submittedName>
</protein>